<organism evidence="1 2">
    <name type="scientific">Dipteronia dyeriana</name>
    <dbReference type="NCBI Taxonomy" id="168575"/>
    <lineage>
        <taxon>Eukaryota</taxon>
        <taxon>Viridiplantae</taxon>
        <taxon>Streptophyta</taxon>
        <taxon>Embryophyta</taxon>
        <taxon>Tracheophyta</taxon>
        <taxon>Spermatophyta</taxon>
        <taxon>Magnoliopsida</taxon>
        <taxon>eudicotyledons</taxon>
        <taxon>Gunneridae</taxon>
        <taxon>Pentapetalae</taxon>
        <taxon>rosids</taxon>
        <taxon>malvids</taxon>
        <taxon>Sapindales</taxon>
        <taxon>Sapindaceae</taxon>
        <taxon>Hippocastanoideae</taxon>
        <taxon>Acereae</taxon>
        <taxon>Dipteronia</taxon>
    </lineage>
</organism>
<comment type="caution">
    <text evidence="1">The sequence shown here is derived from an EMBL/GenBank/DDBJ whole genome shotgun (WGS) entry which is preliminary data.</text>
</comment>
<dbReference type="Proteomes" id="UP001280121">
    <property type="component" value="Unassembled WGS sequence"/>
</dbReference>
<evidence type="ECO:0000313" key="1">
    <source>
        <dbReference type="EMBL" id="KAK2640033.1"/>
    </source>
</evidence>
<name>A0AAD9TQA9_9ROSI</name>
<dbReference type="EMBL" id="JANJYI010000008">
    <property type="protein sequence ID" value="KAK2640033.1"/>
    <property type="molecule type" value="Genomic_DNA"/>
</dbReference>
<gene>
    <name evidence="1" type="ORF">Ddye_027828</name>
</gene>
<protein>
    <submittedName>
        <fullName evidence="1">Uncharacterized protein</fullName>
    </submittedName>
</protein>
<keyword evidence="2" id="KW-1185">Reference proteome</keyword>
<evidence type="ECO:0000313" key="2">
    <source>
        <dbReference type="Proteomes" id="UP001280121"/>
    </source>
</evidence>
<sequence>MCVSCGLSLNSLTLLRITDMGKLKLEATFKHALVDDAFVFLDKIIDRWLCQQKCCRKKLIPLDHPVSIVAPALAFSIRIVRTLFPFESYEHYIDSAEMSNTLALQ</sequence>
<accession>A0AAD9TQA9</accession>
<reference evidence="1" key="1">
    <citation type="journal article" date="2023" name="Plant J.">
        <title>Genome sequences and population genomics provide insights into the demographic history, inbreeding, and mutation load of two 'living fossil' tree species of Dipteronia.</title>
        <authorList>
            <person name="Feng Y."/>
            <person name="Comes H.P."/>
            <person name="Chen J."/>
            <person name="Zhu S."/>
            <person name="Lu R."/>
            <person name="Zhang X."/>
            <person name="Li P."/>
            <person name="Qiu J."/>
            <person name="Olsen K.M."/>
            <person name="Qiu Y."/>
        </authorList>
    </citation>
    <scope>NUCLEOTIDE SEQUENCE</scope>
    <source>
        <strain evidence="1">KIB01</strain>
    </source>
</reference>
<proteinExistence type="predicted"/>
<dbReference type="AlphaFoldDB" id="A0AAD9TQA9"/>